<reference evidence="10 11" key="1">
    <citation type="submission" date="2019-11" db="EMBL/GenBank/DDBJ databases">
        <title>The genome sequence of Methylocystis heyeri.</title>
        <authorList>
            <person name="Oshkin I.Y."/>
            <person name="Miroshnikov K."/>
            <person name="Dedysh S.N."/>
        </authorList>
    </citation>
    <scope>NUCLEOTIDE SEQUENCE [LARGE SCALE GENOMIC DNA]</scope>
    <source>
        <strain evidence="10 11">H2</strain>
    </source>
</reference>
<keyword evidence="5 8" id="KW-1133">Transmembrane helix</keyword>
<dbReference type="PANTHER" id="PTHR30576">
    <property type="entry name" value="COLANIC BIOSYNTHESIS UDP-GLUCOSE LIPID CARRIER TRANSFERASE"/>
    <property type="match status" value="1"/>
</dbReference>
<comment type="similarity">
    <text evidence="2">Belongs to the bacterial sugar transferase family.</text>
</comment>
<feature type="transmembrane region" description="Helical" evidence="8">
    <location>
        <begin position="67"/>
        <end position="88"/>
    </location>
</feature>
<accession>A0A6B8K8A9</accession>
<evidence type="ECO:0000256" key="3">
    <source>
        <dbReference type="ARBA" id="ARBA00022679"/>
    </source>
</evidence>
<dbReference type="EMBL" id="CP046052">
    <property type="protein sequence ID" value="QGM44236.1"/>
    <property type="molecule type" value="Genomic_DNA"/>
</dbReference>
<dbReference type="Pfam" id="PF13727">
    <property type="entry name" value="CoA_binding_3"/>
    <property type="match status" value="1"/>
</dbReference>
<keyword evidence="3 10" id="KW-0808">Transferase</keyword>
<dbReference type="PANTHER" id="PTHR30576:SF0">
    <property type="entry name" value="UNDECAPRENYL-PHOSPHATE N-ACETYLGALACTOSAMINYL 1-PHOSPHATE TRANSFERASE-RELATED"/>
    <property type="match status" value="1"/>
</dbReference>
<dbReference type="OrthoDB" id="9808602at2"/>
<keyword evidence="4 8" id="KW-0812">Transmembrane</keyword>
<dbReference type="GO" id="GO:0016020">
    <property type="term" value="C:membrane"/>
    <property type="evidence" value="ECO:0007669"/>
    <property type="project" value="UniProtKB-SubCell"/>
</dbReference>
<dbReference type="KEGG" id="mhey:H2LOC_000120"/>
<keyword evidence="6 8" id="KW-0472">Membrane</keyword>
<feature type="transmembrane region" description="Helical" evidence="8">
    <location>
        <begin position="94"/>
        <end position="113"/>
    </location>
</feature>
<dbReference type="Proteomes" id="UP000309061">
    <property type="component" value="Chromosome"/>
</dbReference>
<evidence type="ECO:0000256" key="6">
    <source>
        <dbReference type="ARBA" id="ARBA00023136"/>
    </source>
</evidence>
<dbReference type="Pfam" id="PF02397">
    <property type="entry name" value="Bac_transf"/>
    <property type="match status" value="1"/>
</dbReference>
<keyword evidence="11" id="KW-1185">Reference proteome</keyword>
<dbReference type="AlphaFoldDB" id="A0A6B8K8A9"/>
<keyword evidence="7" id="KW-0270">Exopolysaccharide synthesis</keyword>
<feature type="transmembrane region" description="Helical" evidence="8">
    <location>
        <begin position="36"/>
        <end position="55"/>
    </location>
</feature>
<organism evidence="10 11">
    <name type="scientific">Methylocystis heyeri</name>
    <dbReference type="NCBI Taxonomy" id="391905"/>
    <lineage>
        <taxon>Bacteria</taxon>
        <taxon>Pseudomonadati</taxon>
        <taxon>Pseudomonadota</taxon>
        <taxon>Alphaproteobacteria</taxon>
        <taxon>Hyphomicrobiales</taxon>
        <taxon>Methylocystaceae</taxon>
        <taxon>Methylocystis</taxon>
    </lineage>
</organism>
<feature type="domain" description="Bacterial sugar transferase" evidence="9">
    <location>
        <begin position="252"/>
        <end position="440"/>
    </location>
</feature>
<sequence length="446" mass="50459">MAIAATLAMALGANGAGVVAEFFNGAARPLQDLGTEALLLGVFSNLIWAHLLGVYRTDAILDRRRAFRRLPLTTFATFAFMLVIVVATKSAEKYSRLWFFTWAVLAFLLKFEFRTVFFKLIERALERGACVSRALSIGMFAPPIASREIESQTAKQVRVLHSLEFASFADLGAVAEMVAQLEIDHVYVSAPWADIPLVLSRLDVLRHLSTRVFVVPDDGAVDRSIRRICQLGSRPAFCAIEESIHGWGLWLKRMEDIILAGLGLLALSPLFALVALAIRIESRGPVFFKQIRTGFNGRPFELWKFRSMYTEMTDHHAEKQTSRNDPRVTRVGRILRRYSIDELPQLINVLQGSMSLIGPRPHALATKAEGRNLEDLVDYYAVRHRVKPGLTGWAQIHGLRGELDSVLKLQRRVDYDIQYIENWTLWLDIKIIFKTVRLVFRDSSAY</sequence>
<evidence type="ECO:0000256" key="4">
    <source>
        <dbReference type="ARBA" id="ARBA00022692"/>
    </source>
</evidence>
<dbReference type="GO" id="GO:0016780">
    <property type="term" value="F:phosphotransferase activity, for other substituted phosphate groups"/>
    <property type="evidence" value="ECO:0007669"/>
    <property type="project" value="TreeGrafter"/>
</dbReference>
<dbReference type="RefSeq" id="WP_154331523.1">
    <property type="nucleotide sequence ID" value="NZ_CP046052.1"/>
</dbReference>
<evidence type="ECO:0000256" key="5">
    <source>
        <dbReference type="ARBA" id="ARBA00022989"/>
    </source>
</evidence>
<evidence type="ECO:0000256" key="2">
    <source>
        <dbReference type="ARBA" id="ARBA00006464"/>
    </source>
</evidence>
<protein>
    <submittedName>
        <fullName evidence="10">Exopolysaccharide biosynthesis polyprenyl glycosylphosphotransferase</fullName>
    </submittedName>
</protein>
<evidence type="ECO:0000256" key="1">
    <source>
        <dbReference type="ARBA" id="ARBA00004141"/>
    </source>
</evidence>
<dbReference type="InterPro" id="IPR017475">
    <property type="entry name" value="EPS_sugar_tfrase"/>
</dbReference>
<name>A0A6B8K8A9_9HYPH</name>
<comment type="subcellular location">
    <subcellularLocation>
        <location evidence="1">Membrane</location>
        <topology evidence="1">Multi-pass membrane protein</topology>
    </subcellularLocation>
</comment>
<evidence type="ECO:0000313" key="10">
    <source>
        <dbReference type="EMBL" id="QGM44236.1"/>
    </source>
</evidence>
<feature type="transmembrane region" description="Helical" evidence="8">
    <location>
        <begin position="257"/>
        <end position="278"/>
    </location>
</feature>
<evidence type="ECO:0000313" key="11">
    <source>
        <dbReference type="Proteomes" id="UP000309061"/>
    </source>
</evidence>
<dbReference type="GO" id="GO:0000271">
    <property type="term" value="P:polysaccharide biosynthetic process"/>
    <property type="evidence" value="ECO:0007669"/>
    <property type="project" value="UniProtKB-KW"/>
</dbReference>
<gene>
    <name evidence="10" type="ORF">H2LOC_000120</name>
</gene>
<evidence type="ECO:0000259" key="9">
    <source>
        <dbReference type="Pfam" id="PF02397"/>
    </source>
</evidence>
<dbReference type="InterPro" id="IPR003362">
    <property type="entry name" value="Bact_transf"/>
</dbReference>
<proteinExistence type="inferred from homology"/>
<evidence type="ECO:0000256" key="8">
    <source>
        <dbReference type="SAM" id="Phobius"/>
    </source>
</evidence>
<evidence type="ECO:0000256" key="7">
    <source>
        <dbReference type="ARBA" id="ARBA00023169"/>
    </source>
</evidence>
<dbReference type="NCBIfam" id="TIGR03025">
    <property type="entry name" value="EPS_sugtrans"/>
    <property type="match status" value="1"/>
</dbReference>